<name>A0A5J5INS1_9MICO</name>
<dbReference type="EMBL" id="VYRZ01000003">
    <property type="protein sequence ID" value="KAA9085086.1"/>
    <property type="molecule type" value="Genomic_DNA"/>
</dbReference>
<accession>A0A5J5INS1</accession>
<feature type="transmembrane region" description="Helical" evidence="2">
    <location>
        <begin position="6"/>
        <end position="23"/>
    </location>
</feature>
<dbReference type="AlphaFoldDB" id="A0A5J5INS1"/>
<sequence length="129" mass="14016">MIVLLGITLAVVILVVVTWMLLTRRLREKYAALWLVIALAVLVLGIFPQLLETLTGIFGVQVPANLLFSMAIVLLLGVSLHLSWELSQAEDEIRRAAEEVAILRAQVERIERAISSGKASGVEDADGVG</sequence>
<evidence type="ECO:0000256" key="1">
    <source>
        <dbReference type="SAM" id="Coils"/>
    </source>
</evidence>
<organism evidence="3 4">
    <name type="scientific">Microbacterium radiodurans</name>
    <dbReference type="NCBI Taxonomy" id="661398"/>
    <lineage>
        <taxon>Bacteria</taxon>
        <taxon>Bacillati</taxon>
        <taxon>Actinomycetota</taxon>
        <taxon>Actinomycetes</taxon>
        <taxon>Micrococcales</taxon>
        <taxon>Microbacteriaceae</taxon>
        <taxon>Microbacterium</taxon>
    </lineage>
</organism>
<feature type="coiled-coil region" evidence="1">
    <location>
        <begin position="86"/>
        <end position="113"/>
    </location>
</feature>
<protein>
    <submittedName>
        <fullName evidence="3">DUF2304 domain-containing protein</fullName>
    </submittedName>
</protein>
<keyword evidence="1" id="KW-0175">Coiled coil</keyword>
<gene>
    <name evidence="3" type="ORF">F6B42_11300</name>
</gene>
<keyword evidence="2" id="KW-1133">Transmembrane helix</keyword>
<feature type="transmembrane region" description="Helical" evidence="2">
    <location>
        <begin position="30"/>
        <end position="51"/>
    </location>
</feature>
<evidence type="ECO:0000313" key="3">
    <source>
        <dbReference type="EMBL" id="KAA9085086.1"/>
    </source>
</evidence>
<evidence type="ECO:0000256" key="2">
    <source>
        <dbReference type="SAM" id="Phobius"/>
    </source>
</evidence>
<keyword evidence="4" id="KW-1185">Reference proteome</keyword>
<dbReference type="RefSeq" id="WP_114599133.1">
    <property type="nucleotide sequence ID" value="NZ_VYRZ01000003.1"/>
</dbReference>
<dbReference type="InterPro" id="IPR019277">
    <property type="entry name" value="DUF2304"/>
</dbReference>
<dbReference type="Proteomes" id="UP000327039">
    <property type="component" value="Unassembled WGS sequence"/>
</dbReference>
<evidence type="ECO:0000313" key="4">
    <source>
        <dbReference type="Proteomes" id="UP000327039"/>
    </source>
</evidence>
<reference evidence="4" key="1">
    <citation type="submission" date="2019-09" db="EMBL/GenBank/DDBJ databases">
        <title>Mumia zhuanghuii sp. nov. isolated from the intestinal contents of plateau pika (Ochotona curzoniae) in the Qinghai-Tibet plateau of China.</title>
        <authorList>
            <person name="Tian Z."/>
        </authorList>
    </citation>
    <scope>NUCLEOTIDE SEQUENCE [LARGE SCALE GENOMIC DNA]</scope>
    <source>
        <strain evidence="4">DSM 25564</strain>
    </source>
</reference>
<proteinExistence type="predicted"/>
<comment type="caution">
    <text evidence="3">The sequence shown here is derived from an EMBL/GenBank/DDBJ whole genome shotgun (WGS) entry which is preliminary data.</text>
</comment>
<dbReference type="Pfam" id="PF10066">
    <property type="entry name" value="DUF2304"/>
    <property type="match status" value="1"/>
</dbReference>
<keyword evidence="2" id="KW-0472">Membrane</keyword>
<dbReference type="OrthoDB" id="3261168at2"/>
<keyword evidence="2" id="KW-0812">Transmembrane</keyword>
<feature type="transmembrane region" description="Helical" evidence="2">
    <location>
        <begin position="63"/>
        <end position="84"/>
    </location>
</feature>